<name>A0A0B7LAN9_STREE</name>
<dbReference type="Proteomes" id="UP000045541">
    <property type="component" value="Unassembled WGS sequence"/>
</dbReference>
<gene>
    <name evidence="1" type="ORF">ERS096071_01017</name>
    <name evidence="2" type="ORF">GM539_07360</name>
    <name evidence="3" type="ORF">SAMEA2696453_00928</name>
</gene>
<organism evidence="2 6">
    <name type="scientific">Streptococcus pneumoniae</name>
    <dbReference type="NCBI Taxonomy" id="1313"/>
    <lineage>
        <taxon>Bacteria</taxon>
        <taxon>Bacillati</taxon>
        <taxon>Bacillota</taxon>
        <taxon>Bacilli</taxon>
        <taxon>Lactobacillales</taxon>
        <taxon>Streptococcaceae</taxon>
        <taxon>Streptococcus</taxon>
    </lineage>
</organism>
<reference evidence="1 4" key="1">
    <citation type="submission" date="2015-03" db="EMBL/GenBank/DDBJ databases">
        <authorList>
            <consortium name="Pathogen Informatics"/>
            <person name="Murphy D."/>
        </authorList>
    </citation>
    <scope>NUCLEOTIDE SEQUENCE [LARGE SCALE GENOMIC DNA]</scope>
    <source>
        <strain evidence="1 4">0310</strain>
    </source>
</reference>
<dbReference type="EMBL" id="CAAULE010000005">
    <property type="protein sequence ID" value="VOG79641.1"/>
    <property type="molecule type" value="Genomic_DNA"/>
</dbReference>
<dbReference type="Proteomes" id="UP000312530">
    <property type="component" value="Unassembled WGS sequence"/>
</dbReference>
<dbReference type="Proteomes" id="UP000474228">
    <property type="component" value="Unassembled WGS sequence"/>
</dbReference>
<dbReference type="AlphaFoldDB" id="A0A0B7LAN9"/>
<dbReference type="EMBL" id="WNHJ01000026">
    <property type="protein sequence ID" value="MTV63210.1"/>
    <property type="molecule type" value="Genomic_DNA"/>
</dbReference>
<accession>A0A0B7LAN9</accession>
<evidence type="ECO:0000313" key="2">
    <source>
        <dbReference type="EMBL" id="MTV63210.1"/>
    </source>
</evidence>
<comment type="caution">
    <text evidence="2">The sequence shown here is derived from an EMBL/GenBank/DDBJ whole genome shotgun (WGS) entry which is preliminary data.</text>
</comment>
<dbReference type="RefSeq" id="WP_000358548.1">
    <property type="nucleotide sequence ID" value="NZ_AP018936.1"/>
</dbReference>
<evidence type="ECO:0000313" key="1">
    <source>
        <dbReference type="EMBL" id="CKJ11964.1"/>
    </source>
</evidence>
<evidence type="ECO:0000313" key="3">
    <source>
        <dbReference type="EMBL" id="VOG79641.1"/>
    </source>
</evidence>
<proteinExistence type="predicted"/>
<sequence length="463" mass="54821">MDKKLDILDKVKEYLGNKTTQILDNQYKEFLKLNDIRRAFGISEKVLNNSFNFTSKEFNDLINNENYLFEYACRIREEWRKKCFNHSYRFLCSPIITDDFLNTKTLRSSQIEYKYERYLSKSSIGDRAVDGFVSFNTLTANGMSAIKLCLEILNSIFFKKKIDLLYSTGYYETRFLLNNLAKSGISCYEVSNCELDKDKFYNVFMMEPNRADLTLQKTDFKIVEYFVKYKNNSIKVVILDISYQGSNFKLVEFLEKFKFANVIIFVVRSLIKLDQMGLELTNGGIIEVFIPNHLRKLKNFIEEEFNKFRNSHGANLSLYEYCLLDNSLTLKNDWNYSDLVMKFTSNFYADIKDLFMENSDIEIIHEEGVPFVFLDLIGEGKKEYEMFFQWLNFFYKQLGITLYARNSFGFRNLTVEYFGIIGTERYIFKICPGVYKGLSYYLMKFLLKSFSNEYLKTTDEVNR</sequence>
<evidence type="ECO:0000313" key="5">
    <source>
        <dbReference type="Proteomes" id="UP000312530"/>
    </source>
</evidence>
<reference evidence="2 6" key="3">
    <citation type="submission" date="2019-11" db="EMBL/GenBank/DDBJ databases">
        <title>Growth characteristics of pneumococcus vary with the chemical composition of the capsule and with environmental conditions.</title>
        <authorList>
            <person name="Tothpal A."/>
            <person name="Desobry K."/>
            <person name="Joshi S."/>
            <person name="Wyllie A.L."/>
            <person name="Weinberger D.M."/>
        </authorList>
    </citation>
    <scope>NUCLEOTIDE SEQUENCE [LARGE SCALE GENOMIC DNA]</scope>
    <source>
        <strain evidence="2">Pnumococcus22F</strain>
        <strain evidence="6">pnumococcus22F</strain>
    </source>
</reference>
<dbReference type="EMBL" id="CMWB01000014">
    <property type="protein sequence ID" value="CKJ11964.1"/>
    <property type="molecule type" value="Genomic_DNA"/>
</dbReference>
<evidence type="ECO:0000313" key="4">
    <source>
        <dbReference type="Proteomes" id="UP000045541"/>
    </source>
</evidence>
<evidence type="ECO:0000313" key="6">
    <source>
        <dbReference type="Proteomes" id="UP000474228"/>
    </source>
</evidence>
<protein>
    <submittedName>
        <fullName evidence="2">Uncharacterized protein</fullName>
    </submittedName>
</protein>
<reference evidence="3 5" key="2">
    <citation type="submission" date="2019-04" db="EMBL/GenBank/DDBJ databases">
        <authorList>
            <consortium name="Pathogen Informatics"/>
        </authorList>
    </citation>
    <scope>NUCLEOTIDE SEQUENCE [LARGE SCALE GENOMIC DNA]</scope>
    <source>
        <strain evidence="3 5">GPSC47</strain>
    </source>
</reference>